<proteinExistence type="predicted"/>
<dbReference type="EMBL" id="LPWG01000002">
    <property type="protein sequence ID" value="ODS01227.1"/>
    <property type="molecule type" value="Genomic_DNA"/>
</dbReference>
<organism evidence="1 2">
    <name type="scientific">Methyloceanibacter methanicus</name>
    <dbReference type="NCBI Taxonomy" id="1774968"/>
    <lineage>
        <taxon>Bacteria</taxon>
        <taxon>Pseudomonadati</taxon>
        <taxon>Pseudomonadota</taxon>
        <taxon>Alphaproteobacteria</taxon>
        <taxon>Hyphomicrobiales</taxon>
        <taxon>Hyphomicrobiaceae</taxon>
        <taxon>Methyloceanibacter</taxon>
    </lineage>
</organism>
<accession>A0A1E3W7Y8</accession>
<evidence type="ECO:0000313" key="1">
    <source>
        <dbReference type="EMBL" id="ODS01227.1"/>
    </source>
</evidence>
<name>A0A1E3W7Y8_9HYPH</name>
<dbReference type="AlphaFoldDB" id="A0A1E3W7Y8"/>
<evidence type="ECO:0000313" key="2">
    <source>
        <dbReference type="Proteomes" id="UP000094501"/>
    </source>
</evidence>
<dbReference type="STRING" id="1774968.AUC68_12755"/>
<dbReference type="Pfam" id="PF13578">
    <property type="entry name" value="Methyltransf_24"/>
    <property type="match status" value="1"/>
</dbReference>
<keyword evidence="2" id="KW-1185">Reference proteome</keyword>
<dbReference type="InterPro" id="IPR029063">
    <property type="entry name" value="SAM-dependent_MTases_sf"/>
</dbReference>
<dbReference type="Proteomes" id="UP000094501">
    <property type="component" value="Unassembled WGS sequence"/>
</dbReference>
<dbReference type="RefSeq" id="WP_069436062.1">
    <property type="nucleotide sequence ID" value="NZ_LPWG01000002.1"/>
</dbReference>
<evidence type="ECO:0008006" key="3">
    <source>
        <dbReference type="Google" id="ProtNLM"/>
    </source>
</evidence>
<dbReference type="OrthoDB" id="9816424at2"/>
<protein>
    <recommendedName>
        <fullName evidence="3">Rhamnosyl O-methyltransferase</fullName>
    </recommendedName>
</protein>
<comment type="caution">
    <text evidence="1">The sequence shown here is derived from an EMBL/GenBank/DDBJ whole genome shotgun (WGS) entry which is preliminary data.</text>
</comment>
<reference evidence="1 2" key="1">
    <citation type="journal article" date="2016" name="Environ. Microbiol.">
        <title>New Methyloceanibacter diversity from North Sea sediments includes methanotroph containing solely the soluble methane monooxygenase.</title>
        <authorList>
            <person name="Vekeman B."/>
            <person name="Kerckhof F.M."/>
            <person name="Cremers G."/>
            <person name="de Vos P."/>
            <person name="Vandamme P."/>
            <person name="Boon N."/>
            <person name="Op den Camp H.J."/>
            <person name="Heylen K."/>
        </authorList>
    </citation>
    <scope>NUCLEOTIDE SEQUENCE [LARGE SCALE GENOMIC DNA]</scope>
    <source>
        <strain evidence="1 2">R-67174</strain>
    </source>
</reference>
<gene>
    <name evidence="1" type="ORF">AUC68_12755</name>
</gene>
<dbReference type="Gene3D" id="3.40.50.150">
    <property type="entry name" value="Vaccinia Virus protein VP39"/>
    <property type="match status" value="1"/>
</dbReference>
<dbReference type="SUPFAM" id="SSF53335">
    <property type="entry name" value="S-adenosyl-L-methionine-dependent methyltransferases"/>
    <property type="match status" value="1"/>
</dbReference>
<sequence length="255" mass="28204">MTATSGNQEASNGLNWLDANNFEIDGCRFTIDISASHERRPSTSDNFTLVKTRRFLATYDALASRLEGKAILELGIFQGGSLVYFDKRFRPKKLVGLDLRAEPIPALEAYVATRDGAVKTYYNTSQDDEAALTAICREEFGGEVDAVIDDASHAYDLTKKSFQILFPKLAPGGIYVIEDWAWSYQAAAQKPWRGQFWKTGLATLLLELVGDLASNHAIEKIAIDRTMAVITKSAAKDSQLTFRSGALRARRSPKV</sequence>